<evidence type="ECO:0000313" key="2">
    <source>
        <dbReference type="Proteomes" id="UP000254070"/>
    </source>
</evidence>
<organism evidence="1 2">
    <name type="scientific">Enterococcus durans</name>
    <dbReference type="NCBI Taxonomy" id="53345"/>
    <lineage>
        <taxon>Bacteria</taxon>
        <taxon>Bacillati</taxon>
        <taxon>Bacillota</taxon>
        <taxon>Bacilli</taxon>
        <taxon>Lactobacillales</taxon>
        <taxon>Enterococcaceae</taxon>
        <taxon>Enterococcus</taxon>
    </lineage>
</organism>
<dbReference type="InterPro" id="IPR027417">
    <property type="entry name" value="P-loop_NTPase"/>
</dbReference>
<name>A0A377KFN8_9ENTE</name>
<sequence length="99" mass="10828">MGTGKRQGKFTLQMNLSKYLSNLGYLVGKLGTEPNSMLLGMDAMIANGFGNDILLENAKEVVLANTFLSTMNSYDLVIVGTQSQILPFDYGNLNGLQFR</sequence>
<gene>
    <name evidence="1" type="ORF">NCTC8129_00122</name>
</gene>
<dbReference type="Proteomes" id="UP000254070">
    <property type="component" value="Unassembled WGS sequence"/>
</dbReference>
<reference evidence="1 2" key="1">
    <citation type="submission" date="2018-06" db="EMBL/GenBank/DDBJ databases">
        <authorList>
            <consortium name="Pathogen Informatics"/>
            <person name="Doyle S."/>
        </authorList>
    </citation>
    <scope>NUCLEOTIDE SEQUENCE [LARGE SCALE GENOMIC DNA]</scope>
    <source>
        <strain evidence="1 2">NCTC8129</strain>
    </source>
</reference>
<dbReference type="Gene3D" id="3.40.50.300">
    <property type="entry name" value="P-loop containing nucleotide triphosphate hydrolases"/>
    <property type="match status" value="1"/>
</dbReference>
<dbReference type="AlphaFoldDB" id="A0A377KFN8"/>
<proteinExistence type="predicted"/>
<evidence type="ECO:0000313" key="1">
    <source>
        <dbReference type="EMBL" id="STP28010.1"/>
    </source>
</evidence>
<dbReference type="RefSeq" id="WP_181878418.1">
    <property type="nucleotide sequence ID" value="NZ_UGIF01000002.1"/>
</dbReference>
<dbReference type="EMBL" id="UGIF01000002">
    <property type="protein sequence ID" value="STP28010.1"/>
    <property type="molecule type" value="Genomic_DNA"/>
</dbReference>
<protein>
    <submittedName>
        <fullName evidence="1">Peptide maturation system protein</fullName>
    </submittedName>
</protein>
<accession>A0A377KFN8</accession>